<organism evidence="3 4">
    <name type="scientific">Nesidiocoris tenuis</name>
    <dbReference type="NCBI Taxonomy" id="355587"/>
    <lineage>
        <taxon>Eukaryota</taxon>
        <taxon>Metazoa</taxon>
        <taxon>Ecdysozoa</taxon>
        <taxon>Arthropoda</taxon>
        <taxon>Hexapoda</taxon>
        <taxon>Insecta</taxon>
        <taxon>Pterygota</taxon>
        <taxon>Neoptera</taxon>
        <taxon>Paraneoptera</taxon>
        <taxon>Hemiptera</taxon>
        <taxon>Heteroptera</taxon>
        <taxon>Panheteroptera</taxon>
        <taxon>Cimicomorpha</taxon>
        <taxon>Miridae</taxon>
        <taxon>Dicyphina</taxon>
        <taxon>Nesidiocoris</taxon>
    </lineage>
</organism>
<feature type="domain" description="Apple" evidence="2">
    <location>
        <begin position="48"/>
        <end position="132"/>
    </location>
</feature>
<dbReference type="OrthoDB" id="5418055at2759"/>
<dbReference type="SMART" id="SM00473">
    <property type="entry name" value="PAN_AP"/>
    <property type="match status" value="2"/>
</dbReference>
<dbReference type="PANTHER" id="PTHR47327">
    <property type="entry name" value="FI18240P1-RELATED"/>
    <property type="match status" value="1"/>
</dbReference>
<proteinExistence type="predicted"/>
<feature type="region of interest" description="Disordered" evidence="1">
    <location>
        <begin position="646"/>
        <end position="676"/>
    </location>
</feature>
<dbReference type="CDD" id="cd01099">
    <property type="entry name" value="PAN_AP_HGF"/>
    <property type="match status" value="2"/>
</dbReference>
<dbReference type="PROSITE" id="PS50948">
    <property type="entry name" value="PAN"/>
    <property type="match status" value="2"/>
</dbReference>
<dbReference type="AlphaFoldDB" id="A0A6H5H1R5"/>
<feature type="compositionally biased region" description="Basic and acidic residues" evidence="1">
    <location>
        <begin position="664"/>
        <end position="676"/>
    </location>
</feature>
<feature type="region of interest" description="Disordered" evidence="1">
    <location>
        <begin position="170"/>
        <end position="242"/>
    </location>
</feature>
<name>A0A6H5H1R5_9HEMI</name>
<feature type="region of interest" description="Disordered" evidence="1">
    <location>
        <begin position="370"/>
        <end position="507"/>
    </location>
</feature>
<feature type="compositionally biased region" description="Low complexity" evidence="1">
    <location>
        <begin position="692"/>
        <end position="732"/>
    </location>
</feature>
<feature type="domain" description="Apple" evidence="2">
    <location>
        <begin position="265"/>
        <end position="354"/>
    </location>
</feature>
<dbReference type="SUPFAM" id="SSF57414">
    <property type="entry name" value="Hairpin loop containing domain-like"/>
    <property type="match status" value="1"/>
</dbReference>
<keyword evidence="4" id="KW-1185">Reference proteome</keyword>
<dbReference type="InterPro" id="IPR003609">
    <property type="entry name" value="Pan_app"/>
</dbReference>
<dbReference type="Gene3D" id="3.50.4.10">
    <property type="entry name" value="Hepatocyte Growth Factor"/>
    <property type="match status" value="2"/>
</dbReference>
<sequence length="732" mass="81474">MTFQSIVAKIVRMFGKGKSRRKTPKSRRPEGRSLLQLHRERRKDLHSCFKRLAVGRSLIDRYVKRELRCDSLRACEEACALESAFVCEGFNFKFDRVGFESKCQLTNIPSAKLSLTSDFNADADFDFFEKDRNAPRKCHFPWHVYRPPWGGGEPPNRPWGRPDYAFGHGYGGHPNGIPDSYDAPNFDRGPPPNLDRGPPPNQDRGPPPNFDPPYGRPPPPDQPDFNPNQISPPRWPPDRFADKGFDFGGGQHAWLGNGFGLPDDCFERVKTGLKLKDAMIKFSIKVSSLSECEAACINMPYFTCRAFSFRYGPPTIGDREDNCLLTDWTTSDGNMNINKDFAIDPECELYYRGSYGHGCEIGRYPEYSPIGGFERPRPPPPSGGYRPGGYLPPDGPGDNFIPSRPGYYPPDKPDIIPPKPGPAYLPTPDDGYQRPPPREPGSNAYLPPPPRPDGDGFPIKPPGGNAYLPPADRPNGYLPPDKPGNGQLPPPRPGPAYLPIPPEKPDRAYLPSRGRYPPDYSVLYQVEHPSSTASGSGKSGDVVPVRISMQRRVHQSEREDEIQMRYDQLQKLTYLTVNHNPVFRCYVGSADRDQWRPCSDSYYPYAHSGKKLHWPVAYLHREGPPNVTLDHKPSIVDRFLNSLDKLAGGGRGNGTMETVTLPAEPRKESDSDKESAMDKLWMWGKAQFNNLTSSAEPPSTDSSPSSTILSTAASTTDSPTTTAAPTTTLPVL</sequence>
<feature type="compositionally biased region" description="Pro residues" evidence="1">
    <location>
        <begin position="189"/>
        <end position="222"/>
    </location>
</feature>
<feature type="region of interest" description="Disordered" evidence="1">
    <location>
        <begin position="690"/>
        <end position="732"/>
    </location>
</feature>
<protein>
    <recommendedName>
        <fullName evidence="2">Apple domain-containing protein</fullName>
    </recommendedName>
</protein>
<feature type="compositionally biased region" description="Pro residues" evidence="1">
    <location>
        <begin position="488"/>
        <end position="502"/>
    </location>
</feature>
<dbReference type="InterPro" id="IPR052774">
    <property type="entry name" value="Celegans_DevNeuronal_Protein"/>
</dbReference>
<dbReference type="GO" id="GO:0009653">
    <property type="term" value="P:anatomical structure morphogenesis"/>
    <property type="evidence" value="ECO:0007669"/>
    <property type="project" value="TreeGrafter"/>
</dbReference>
<reference evidence="3 4" key="1">
    <citation type="submission" date="2020-02" db="EMBL/GenBank/DDBJ databases">
        <authorList>
            <person name="Ferguson B K."/>
        </authorList>
    </citation>
    <scope>NUCLEOTIDE SEQUENCE [LARGE SCALE GENOMIC DNA]</scope>
</reference>
<dbReference type="Proteomes" id="UP000479000">
    <property type="component" value="Unassembled WGS sequence"/>
</dbReference>
<dbReference type="Pfam" id="PF00024">
    <property type="entry name" value="PAN_1"/>
    <property type="match status" value="1"/>
</dbReference>
<evidence type="ECO:0000313" key="3">
    <source>
        <dbReference type="EMBL" id="CAB0010552.1"/>
    </source>
</evidence>
<evidence type="ECO:0000256" key="1">
    <source>
        <dbReference type="SAM" id="MobiDB-lite"/>
    </source>
</evidence>
<evidence type="ECO:0000259" key="2">
    <source>
        <dbReference type="PROSITE" id="PS50948"/>
    </source>
</evidence>
<dbReference type="EMBL" id="CADCXU010023053">
    <property type="protein sequence ID" value="CAB0010552.1"/>
    <property type="molecule type" value="Genomic_DNA"/>
</dbReference>
<dbReference type="PANTHER" id="PTHR47327:SF13">
    <property type="entry name" value="APPLE DOMAIN-CONTAINING PROTEIN"/>
    <property type="match status" value="1"/>
</dbReference>
<accession>A0A6H5H1R5</accession>
<gene>
    <name evidence="3" type="ORF">NTEN_LOCUS15593</name>
</gene>
<evidence type="ECO:0000313" key="4">
    <source>
        <dbReference type="Proteomes" id="UP000479000"/>
    </source>
</evidence>
<feature type="compositionally biased region" description="Pro residues" evidence="1">
    <location>
        <begin position="407"/>
        <end position="425"/>
    </location>
</feature>